<dbReference type="PANTHER" id="PTHR33908:SF11">
    <property type="entry name" value="MEMBRANE PROTEIN"/>
    <property type="match status" value="1"/>
</dbReference>
<reference evidence="9 10" key="1">
    <citation type="journal article" date="2016" name="Nat. Commun.">
        <title>Thousands of microbial genomes shed light on interconnected biogeochemical processes in an aquifer system.</title>
        <authorList>
            <person name="Anantharaman K."/>
            <person name="Brown C.T."/>
            <person name="Hug L.A."/>
            <person name="Sharon I."/>
            <person name="Castelle C.J."/>
            <person name="Probst A.J."/>
            <person name="Thomas B.C."/>
            <person name="Singh A."/>
            <person name="Wilkins M.J."/>
            <person name="Karaoz U."/>
            <person name="Brodie E.L."/>
            <person name="Williams K.H."/>
            <person name="Hubbard S.S."/>
            <person name="Banfield J.F."/>
        </authorList>
    </citation>
    <scope>NUCLEOTIDE SEQUENCE [LARGE SCALE GENOMIC DNA]</scope>
</reference>
<feature type="transmembrane region" description="Helical" evidence="8">
    <location>
        <begin position="292"/>
        <end position="312"/>
    </location>
</feature>
<feature type="transmembrane region" description="Helical" evidence="8">
    <location>
        <begin position="6"/>
        <end position="25"/>
    </location>
</feature>
<evidence type="ECO:0000256" key="6">
    <source>
        <dbReference type="ARBA" id="ARBA00022989"/>
    </source>
</evidence>
<evidence type="ECO:0000256" key="5">
    <source>
        <dbReference type="ARBA" id="ARBA00022692"/>
    </source>
</evidence>
<dbReference type="EMBL" id="MFDE01000029">
    <property type="protein sequence ID" value="OGE38074.1"/>
    <property type="molecule type" value="Genomic_DNA"/>
</dbReference>
<feature type="transmembrane region" description="Helical" evidence="8">
    <location>
        <begin position="46"/>
        <end position="66"/>
    </location>
</feature>
<dbReference type="PANTHER" id="PTHR33908">
    <property type="entry name" value="MANNOSYLTRANSFERASE YKCB-RELATED"/>
    <property type="match status" value="1"/>
</dbReference>
<evidence type="ECO:0000256" key="7">
    <source>
        <dbReference type="ARBA" id="ARBA00023136"/>
    </source>
</evidence>
<keyword evidence="5 8" id="KW-0812">Transmembrane</keyword>
<organism evidence="9 10">
    <name type="scientific">Candidatus Daviesbacteria bacterium RIFCSPHIGHO2_12_FULL_37_11</name>
    <dbReference type="NCBI Taxonomy" id="1797777"/>
    <lineage>
        <taxon>Bacteria</taxon>
        <taxon>Candidatus Daviesiibacteriota</taxon>
    </lineage>
</organism>
<proteinExistence type="predicted"/>
<dbReference type="Proteomes" id="UP000176527">
    <property type="component" value="Unassembled WGS sequence"/>
</dbReference>
<comment type="subcellular location">
    <subcellularLocation>
        <location evidence="1">Cell membrane</location>
        <topology evidence="1">Multi-pass membrane protein</topology>
    </subcellularLocation>
</comment>
<sequence>MKKIFVIFILALFLRFLYFPDNIYFGFDAARDGFAVQEILKGDIKIVGPSTSVPGLFHGVLYYYILSPLYFSGNLNPEFVSAALRIFNALGIFLVYFIGSTIFERRVGFIGALIFASSFEQTQFAMYMGNPTLAVLSVLILYTGLSMVIFRNNRFGLPLASLGLGFSIQLQFALLYLCIPFVLIILIFRSYFVKLPIKIWSASLVVLFISLSSFVLAEFKYGFRTINTLSSVGEAEKEIANIFNTYFFTVFRMGSFNITGELLPTGIVLIFLFFVFLILVKNKKYRKEMIFLGLWFFSILTTFLMSGGISNLNGNTPLYYPNVGVSIALILFTSFLISSVYRFNKFVGIILILIILLGNFQLIQKFNPKGTISEITVQQGMLLSDEKKVLDYMYNDSDGHVFAVKGVTMPFYINTTWSYLFEWYGKKTYGYIPVWNGKNAEGFYGNLKVLEAQEDLPTLRYLIIEPVRGVPKYLIDEYLKEENYFTKVVDERKIGEFVVQKREKF</sequence>
<accession>A0A1F5KB82</accession>
<keyword evidence="7 8" id="KW-0472">Membrane</keyword>
<feature type="transmembrane region" description="Helical" evidence="8">
    <location>
        <begin position="124"/>
        <end position="150"/>
    </location>
</feature>
<evidence type="ECO:0000313" key="10">
    <source>
        <dbReference type="Proteomes" id="UP000176527"/>
    </source>
</evidence>
<gene>
    <name evidence="9" type="ORF">A3F00_04730</name>
</gene>
<feature type="transmembrane region" description="Helical" evidence="8">
    <location>
        <begin position="318"/>
        <end position="337"/>
    </location>
</feature>
<keyword evidence="4" id="KW-0808">Transferase</keyword>
<evidence type="ECO:0000256" key="3">
    <source>
        <dbReference type="ARBA" id="ARBA00022676"/>
    </source>
</evidence>
<evidence type="ECO:0000313" key="9">
    <source>
        <dbReference type="EMBL" id="OGE38074.1"/>
    </source>
</evidence>
<feature type="transmembrane region" description="Helical" evidence="8">
    <location>
        <begin position="346"/>
        <end position="363"/>
    </location>
</feature>
<dbReference type="AlphaFoldDB" id="A0A1F5KB82"/>
<feature type="transmembrane region" description="Helical" evidence="8">
    <location>
        <begin position="262"/>
        <end position="280"/>
    </location>
</feature>
<evidence type="ECO:0000256" key="8">
    <source>
        <dbReference type="SAM" id="Phobius"/>
    </source>
</evidence>
<keyword evidence="2" id="KW-1003">Cell membrane</keyword>
<feature type="transmembrane region" description="Helical" evidence="8">
    <location>
        <begin position="86"/>
        <end position="103"/>
    </location>
</feature>
<keyword evidence="3" id="KW-0328">Glycosyltransferase</keyword>
<dbReference type="GO" id="GO:0009103">
    <property type="term" value="P:lipopolysaccharide biosynthetic process"/>
    <property type="evidence" value="ECO:0007669"/>
    <property type="project" value="UniProtKB-ARBA"/>
</dbReference>
<protein>
    <recommendedName>
        <fullName evidence="11">Glycosyltransferase RgtA/B/C/D-like domain-containing protein</fullName>
    </recommendedName>
</protein>
<evidence type="ECO:0000256" key="1">
    <source>
        <dbReference type="ARBA" id="ARBA00004651"/>
    </source>
</evidence>
<evidence type="ECO:0000256" key="2">
    <source>
        <dbReference type="ARBA" id="ARBA00022475"/>
    </source>
</evidence>
<comment type="caution">
    <text evidence="9">The sequence shown here is derived from an EMBL/GenBank/DDBJ whole genome shotgun (WGS) entry which is preliminary data.</text>
</comment>
<dbReference type="InterPro" id="IPR050297">
    <property type="entry name" value="LipidA_mod_glycosyltrf_83"/>
</dbReference>
<evidence type="ECO:0000256" key="4">
    <source>
        <dbReference type="ARBA" id="ARBA00022679"/>
    </source>
</evidence>
<dbReference type="GO" id="GO:0016763">
    <property type="term" value="F:pentosyltransferase activity"/>
    <property type="evidence" value="ECO:0007669"/>
    <property type="project" value="TreeGrafter"/>
</dbReference>
<feature type="transmembrane region" description="Helical" evidence="8">
    <location>
        <begin position="170"/>
        <end position="192"/>
    </location>
</feature>
<name>A0A1F5KB82_9BACT</name>
<dbReference type="GO" id="GO:0005886">
    <property type="term" value="C:plasma membrane"/>
    <property type="evidence" value="ECO:0007669"/>
    <property type="project" value="UniProtKB-SubCell"/>
</dbReference>
<keyword evidence="6 8" id="KW-1133">Transmembrane helix</keyword>
<evidence type="ECO:0008006" key="11">
    <source>
        <dbReference type="Google" id="ProtNLM"/>
    </source>
</evidence>
<feature type="transmembrane region" description="Helical" evidence="8">
    <location>
        <begin position="199"/>
        <end position="217"/>
    </location>
</feature>